<dbReference type="InterPro" id="IPR055211">
    <property type="entry name" value="KH_PNO1_2nd"/>
</dbReference>
<dbReference type="InterPro" id="IPR036612">
    <property type="entry name" value="KH_dom_type_1_sf"/>
</dbReference>
<dbReference type="NCBIfam" id="TIGR03665">
    <property type="entry name" value="arCOG04150"/>
    <property type="match status" value="1"/>
</dbReference>
<dbReference type="GO" id="GO:0003723">
    <property type="term" value="F:RNA binding"/>
    <property type="evidence" value="ECO:0007669"/>
    <property type="project" value="UniProtKB-UniRule"/>
</dbReference>
<sequence>MSEKNVSGKLPVPFDQSKIGLLIGKEGANKARLEEAFNVKIEVKPEEGIVYVEPREGATLYNVYVAEKALKALSIGFSIDDVLLLKDDVYDLEIIDLGEVAKNREDLMRIKARVIGTGGRFKKALEDMTGAKLAVGEKQIGIIGDFEQNKLIKDALIRLIAGQSHQAVMKFLERYSFELKRRRMELWERIQGM</sequence>
<feature type="domain" description="K Homology" evidence="3">
    <location>
        <begin position="102"/>
        <end position="161"/>
    </location>
</feature>
<feature type="domain" description="K Homology" evidence="3">
    <location>
        <begin position="4"/>
        <end position="75"/>
    </location>
</feature>
<dbReference type="Gene3D" id="3.30.1370.10">
    <property type="entry name" value="K Homology domain, type 1"/>
    <property type="match status" value="2"/>
</dbReference>
<evidence type="ECO:0000256" key="2">
    <source>
        <dbReference type="PROSITE-ProRule" id="PRU00117"/>
    </source>
</evidence>
<dbReference type="SUPFAM" id="SSF54791">
    <property type="entry name" value="Eukaryotic type KH-domain (KH-domain type I)"/>
    <property type="match status" value="2"/>
</dbReference>
<evidence type="ECO:0000259" key="3">
    <source>
        <dbReference type="SMART" id="SM00322"/>
    </source>
</evidence>
<comment type="caution">
    <text evidence="4">The sequence shown here is derived from an EMBL/GenBank/DDBJ whole genome shotgun (WGS) entry which is preliminary data.</text>
</comment>
<organism evidence="4">
    <name type="scientific">Thermofilum adornatum</name>
    <dbReference type="NCBI Taxonomy" id="1365176"/>
    <lineage>
        <taxon>Archaea</taxon>
        <taxon>Thermoproteota</taxon>
        <taxon>Thermoprotei</taxon>
        <taxon>Thermofilales</taxon>
        <taxon>Thermofilaceae</taxon>
        <taxon>Thermofilum</taxon>
    </lineage>
</organism>
<dbReference type="InterPro" id="IPR004088">
    <property type="entry name" value="KH_dom_type_1"/>
</dbReference>
<reference evidence="4" key="1">
    <citation type="journal article" date="2020" name="mSystems">
        <title>Genome- and Community-Level Interaction Insights into Carbon Utilization and Element Cycling Functions of Hydrothermarchaeota in Hydrothermal Sediment.</title>
        <authorList>
            <person name="Zhou Z."/>
            <person name="Liu Y."/>
            <person name="Xu W."/>
            <person name="Pan J."/>
            <person name="Luo Z.H."/>
            <person name="Li M."/>
        </authorList>
    </citation>
    <scope>NUCLEOTIDE SEQUENCE [LARGE SCALE GENOMIC DNA]</scope>
    <source>
        <strain evidence="4">SpSt-116</strain>
    </source>
</reference>
<keyword evidence="1 2" id="KW-0694">RNA-binding</keyword>
<dbReference type="InterPro" id="IPR004087">
    <property type="entry name" value="KH_dom"/>
</dbReference>
<dbReference type="SMART" id="SM00322">
    <property type="entry name" value="KH"/>
    <property type="match status" value="2"/>
</dbReference>
<evidence type="ECO:0000256" key="1">
    <source>
        <dbReference type="ARBA" id="ARBA00022884"/>
    </source>
</evidence>
<dbReference type="Pfam" id="PF00013">
    <property type="entry name" value="KH_1"/>
    <property type="match status" value="1"/>
</dbReference>
<protein>
    <recommendedName>
        <fullName evidence="3">K Homology domain-containing protein</fullName>
    </recommendedName>
</protein>
<dbReference type="Pfam" id="PF22891">
    <property type="entry name" value="KH_PNO1_2nd"/>
    <property type="match status" value="1"/>
</dbReference>
<dbReference type="AlphaFoldDB" id="A0A7C1GB41"/>
<dbReference type="PROSITE" id="PS50084">
    <property type="entry name" value="KH_TYPE_1"/>
    <property type="match status" value="1"/>
</dbReference>
<proteinExistence type="predicted"/>
<dbReference type="EMBL" id="DSAY01000066">
    <property type="protein sequence ID" value="HDP14825.1"/>
    <property type="molecule type" value="Genomic_DNA"/>
</dbReference>
<accession>A0A7C1GB41</accession>
<dbReference type="PANTHER" id="PTHR12826">
    <property type="entry name" value="RIBONUCLEASE Y"/>
    <property type="match status" value="1"/>
</dbReference>
<name>A0A7C1GB41_9CREN</name>
<dbReference type="PANTHER" id="PTHR12826:SF13">
    <property type="entry name" value="RNA-BINDING PROTEIN PNO1"/>
    <property type="match status" value="1"/>
</dbReference>
<evidence type="ECO:0000313" key="4">
    <source>
        <dbReference type="EMBL" id="HDP14825.1"/>
    </source>
</evidence>
<gene>
    <name evidence="4" type="ORF">ENN26_03495</name>
</gene>
<dbReference type="InterPro" id="IPR019964">
    <property type="entry name" value="KH_domain_protein_archaea"/>
</dbReference>